<name>A0ABY8QR72_9MICO</name>
<evidence type="ECO:0000256" key="10">
    <source>
        <dbReference type="HAMAP-Rule" id="MF_00202"/>
    </source>
</evidence>
<evidence type="ECO:0000256" key="2">
    <source>
        <dbReference type="ARBA" id="ARBA00007579"/>
    </source>
</evidence>
<feature type="binding site" evidence="10">
    <location>
        <position position="118"/>
    </location>
    <ligand>
        <name>Mn(2+)</name>
        <dbReference type="ChEBI" id="CHEBI:29035"/>
    </ligand>
</feature>
<keyword evidence="13" id="KW-1185">Reference proteome</keyword>
<comment type="pathway">
    <text evidence="1 10">Isoprenoid biosynthesis; dimethylallyl diphosphate biosynthesis; dimethylallyl diphosphate from isopentenyl diphosphate: step 1/1.</text>
</comment>
<evidence type="ECO:0000256" key="1">
    <source>
        <dbReference type="ARBA" id="ARBA00004826"/>
    </source>
</evidence>
<feature type="binding site" evidence="10">
    <location>
        <position position="36"/>
    </location>
    <ligand>
        <name>Mn(2+)</name>
        <dbReference type="ChEBI" id="CHEBI:29035"/>
    </ligand>
</feature>
<dbReference type="EMBL" id="CP090958">
    <property type="protein sequence ID" value="WGW11494.1"/>
    <property type="molecule type" value="Genomic_DNA"/>
</dbReference>
<evidence type="ECO:0000256" key="9">
    <source>
        <dbReference type="ARBA" id="ARBA00023235"/>
    </source>
</evidence>
<feature type="binding site" evidence="10">
    <location>
        <position position="91"/>
    </location>
    <ligand>
        <name>Mg(2+)</name>
        <dbReference type="ChEBI" id="CHEBI:18420"/>
    </ligand>
</feature>
<dbReference type="InterPro" id="IPR011876">
    <property type="entry name" value="IsopentenylPP_isomerase_typ1"/>
</dbReference>
<keyword evidence="5 10" id="KW-0479">Metal-binding</keyword>
<evidence type="ECO:0000259" key="11">
    <source>
        <dbReference type="PROSITE" id="PS51462"/>
    </source>
</evidence>
<comment type="function">
    <text evidence="10">Catalyzes the 1,3-allylic rearrangement of the homoallylic substrate isopentenyl (IPP) to its highly electrophilic allylic isomer, dimethylallyl diphosphate (DMAPP).</text>
</comment>
<feature type="binding site" evidence="10">
    <location>
        <position position="73"/>
    </location>
    <ligand>
        <name>Mn(2+)</name>
        <dbReference type="ChEBI" id="CHEBI:29035"/>
    </ligand>
</feature>
<evidence type="ECO:0000256" key="7">
    <source>
        <dbReference type="ARBA" id="ARBA00023211"/>
    </source>
</evidence>
<dbReference type="NCBIfam" id="TIGR02150">
    <property type="entry name" value="IPP_isom_1"/>
    <property type="match status" value="1"/>
</dbReference>
<dbReference type="Pfam" id="PF00293">
    <property type="entry name" value="NUDIX"/>
    <property type="match status" value="1"/>
</dbReference>
<dbReference type="HAMAP" id="MF_00202">
    <property type="entry name" value="Idi"/>
    <property type="match status" value="1"/>
</dbReference>
<sequence>MNLLPATERIVLLDASGKPVGTAPKVASHGIDTPLHLGFSCHLLNHQGQTLVTRRALSKISWPGVWTNSFCGHPQPGEPVVSAVQRRAQHELGLRLSSIELALPDFRYHATDPSGVVENEVCPVYIAQCSAMPAPRDTEVMDLAWVDPGELGAAIRLSPWAFSPWLVLQAGLLPMFGGSGEDTLPRPPATLQRLPE</sequence>
<gene>
    <name evidence="10 12" type="primary">idi</name>
    <name evidence="12" type="ORF">LWF01_15575</name>
</gene>
<comment type="cofactor">
    <cofactor evidence="10">
        <name>Mg(2+)</name>
        <dbReference type="ChEBI" id="CHEBI:18420"/>
    </cofactor>
    <text evidence="10">Binds 1 Mg(2+) ion per subunit. The magnesium ion binds only when substrate is bound.</text>
</comment>
<dbReference type="Gene3D" id="3.90.79.10">
    <property type="entry name" value="Nucleoside Triphosphate Pyrophosphohydrolase"/>
    <property type="match status" value="1"/>
</dbReference>
<evidence type="ECO:0000256" key="4">
    <source>
        <dbReference type="ARBA" id="ARBA00022490"/>
    </source>
</evidence>
<comment type="cofactor">
    <cofactor evidence="10">
        <name>Mn(2+)</name>
        <dbReference type="ChEBI" id="CHEBI:29035"/>
    </cofactor>
    <text evidence="10">Binds 1 Mn(2+) ion per subunit.</text>
</comment>
<dbReference type="InterPro" id="IPR056375">
    <property type="entry name" value="Idi_bact"/>
</dbReference>
<feature type="binding site" evidence="10">
    <location>
        <position position="29"/>
    </location>
    <ligand>
        <name>Mn(2+)</name>
        <dbReference type="ChEBI" id="CHEBI:29035"/>
    </ligand>
</feature>
<comment type="subcellular location">
    <subcellularLocation>
        <location evidence="10">Cytoplasm</location>
    </subcellularLocation>
</comment>
<dbReference type="PIRSF" id="PIRSF018427">
    <property type="entry name" value="Isopntndiph_ism"/>
    <property type="match status" value="1"/>
</dbReference>
<evidence type="ECO:0000256" key="8">
    <source>
        <dbReference type="ARBA" id="ARBA00023229"/>
    </source>
</evidence>
<keyword evidence="7 10" id="KW-0464">Manganese</keyword>
<dbReference type="PANTHER" id="PTHR10885">
    <property type="entry name" value="ISOPENTENYL-DIPHOSPHATE DELTA-ISOMERASE"/>
    <property type="match status" value="1"/>
</dbReference>
<dbReference type="NCBIfam" id="NF002995">
    <property type="entry name" value="PRK03759.1"/>
    <property type="match status" value="1"/>
</dbReference>
<feature type="domain" description="Nudix hydrolase" evidence="11">
    <location>
        <begin position="34"/>
        <end position="168"/>
    </location>
</feature>
<comment type="similarity">
    <text evidence="2 10">Belongs to the IPP isomerase type 1 family.</text>
</comment>
<evidence type="ECO:0000256" key="5">
    <source>
        <dbReference type="ARBA" id="ARBA00022723"/>
    </source>
</evidence>
<protein>
    <recommendedName>
        <fullName evidence="3 10">Isopentenyl-diphosphate Delta-isomerase</fullName>
        <shortName evidence="10">IPP isomerase</shortName>
        <ecNumber evidence="3 10">5.3.3.2</ecNumber>
    </recommendedName>
    <alternativeName>
        <fullName evidence="10">IPP:DMAPP isomerase</fullName>
    </alternativeName>
    <alternativeName>
        <fullName evidence="10">Isopentenyl pyrophosphate isomerase</fullName>
    </alternativeName>
</protein>
<reference evidence="12 13" key="1">
    <citation type="submission" date="2023-05" db="EMBL/GenBank/DDBJ databases">
        <title>Lithophilousrod everest ZFBP1038 complete genpme.</title>
        <authorList>
            <person name="Tian M."/>
        </authorList>
    </citation>
    <scope>NUCLEOTIDE SEQUENCE [LARGE SCALE GENOMIC DNA]</scope>
    <source>
        <strain evidence="12 13">ZFBP1038</strain>
    </source>
</reference>
<dbReference type="PANTHER" id="PTHR10885:SF0">
    <property type="entry name" value="ISOPENTENYL-DIPHOSPHATE DELTA-ISOMERASE"/>
    <property type="match status" value="1"/>
</dbReference>
<proteinExistence type="inferred from homology"/>
<accession>A0ABY8QR72</accession>
<comment type="catalytic activity">
    <reaction evidence="10">
        <text>isopentenyl diphosphate = dimethylallyl diphosphate</text>
        <dbReference type="Rhea" id="RHEA:23284"/>
        <dbReference type="ChEBI" id="CHEBI:57623"/>
        <dbReference type="ChEBI" id="CHEBI:128769"/>
        <dbReference type="EC" id="5.3.3.2"/>
    </reaction>
</comment>
<evidence type="ECO:0000256" key="6">
    <source>
        <dbReference type="ARBA" id="ARBA00022842"/>
    </source>
</evidence>
<feature type="active site" evidence="10">
    <location>
        <position position="71"/>
    </location>
</feature>
<dbReference type="SUPFAM" id="SSF55811">
    <property type="entry name" value="Nudix"/>
    <property type="match status" value="1"/>
</dbReference>
<keyword evidence="9 10" id="KW-0413">Isomerase</keyword>
<feature type="active site" evidence="10">
    <location>
        <position position="120"/>
    </location>
</feature>
<dbReference type="RefSeq" id="WP_349638284.1">
    <property type="nucleotide sequence ID" value="NZ_CP090958.1"/>
</dbReference>
<dbReference type="EC" id="5.3.3.2" evidence="3 10"/>
<keyword evidence="6 10" id="KW-0460">Magnesium</keyword>
<evidence type="ECO:0000313" key="13">
    <source>
        <dbReference type="Proteomes" id="UP001209083"/>
    </source>
</evidence>
<dbReference type="Proteomes" id="UP001209083">
    <property type="component" value="Chromosome"/>
</dbReference>
<dbReference type="GO" id="GO:0004452">
    <property type="term" value="F:isopentenyl-diphosphate delta-isomerase activity"/>
    <property type="evidence" value="ECO:0007669"/>
    <property type="project" value="UniProtKB-EC"/>
</dbReference>
<feature type="binding site" evidence="10">
    <location>
        <position position="120"/>
    </location>
    <ligand>
        <name>Mn(2+)</name>
        <dbReference type="ChEBI" id="CHEBI:29035"/>
    </ligand>
</feature>
<keyword evidence="4 10" id="KW-0963">Cytoplasm</keyword>
<dbReference type="PROSITE" id="PS51462">
    <property type="entry name" value="NUDIX"/>
    <property type="match status" value="1"/>
</dbReference>
<evidence type="ECO:0000256" key="3">
    <source>
        <dbReference type="ARBA" id="ARBA00012057"/>
    </source>
</evidence>
<keyword evidence="8 10" id="KW-0414">Isoprene biosynthesis</keyword>
<organism evidence="12 13">
    <name type="scientific">Saxibacter everestensis</name>
    <dbReference type="NCBI Taxonomy" id="2909229"/>
    <lineage>
        <taxon>Bacteria</taxon>
        <taxon>Bacillati</taxon>
        <taxon>Actinomycetota</taxon>
        <taxon>Actinomycetes</taxon>
        <taxon>Micrococcales</taxon>
        <taxon>Brevibacteriaceae</taxon>
        <taxon>Saxibacter</taxon>
    </lineage>
</organism>
<dbReference type="InterPro" id="IPR015797">
    <property type="entry name" value="NUDIX_hydrolase-like_dom_sf"/>
</dbReference>
<evidence type="ECO:0000313" key="12">
    <source>
        <dbReference type="EMBL" id="WGW11494.1"/>
    </source>
</evidence>
<dbReference type="CDD" id="cd02885">
    <property type="entry name" value="NUDIX_IPP_Isomerase"/>
    <property type="match status" value="1"/>
</dbReference>
<dbReference type="InterPro" id="IPR000086">
    <property type="entry name" value="NUDIX_hydrolase_dom"/>
</dbReference>